<gene>
    <name evidence="1" type="ORF">AV942_09425</name>
</gene>
<evidence type="ECO:0000313" key="2">
    <source>
        <dbReference type="Proteomes" id="UP000061468"/>
    </source>
</evidence>
<dbReference type="Proteomes" id="UP000061468">
    <property type="component" value="Chromosome"/>
</dbReference>
<organism evidence="1 2">
    <name type="scientific">Alteromonas mediterranea</name>
    <dbReference type="NCBI Taxonomy" id="314275"/>
    <lineage>
        <taxon>Bacteria</taxon>
        <taxon>Pseudomonadati</taxon>
        <taxon>Pseudomonadota</taxon>
        <taxon>Gammaproteobacteria</taxon>
        <taxon>Alteromonadales</taxon>
        <taxon>Alteromonadaceae</taxon>
        <taxon>Alteromonas/Salinimonas group</taxon>
        <taxon>Alteromonas</taxon>
    </lineage>
</organism>
<sequence length="109" mass="11887">MTLLSHKLFDHCDISLETSESSTEIVETPHVNPGSGLPLMKNSSIDIGGYVIGDGPLTHEDSASLSEVDASIDIFESPLEMECFSDSVSLIDCDDFIIDDLCSFDDDWL</sequence>
<protein>
    <submittedName>
        <fullName evidence="1">Uncharacterized protein</fullName>
    </submittedName>
</protein>
<evidence type="ECO:0000313" key="1">
    <source>
        <dbReference type="EMBL" id="AMJ78490.1"/>
    </source>
</evidence>
<dbReference type="EMBL" id="CP013928">
    <property type="protein sequence ID" value="AMJ78490.1"/>
    <property type="molecule type" value="Genomic_DNA"/>
</dbReference>
<name>A0AAC9ADV7_9ALTE</name>
<proteinExistence type="predicted"/>
<dbReference type="RefSeq" id="WP_020745040.1">
    <property type="nucleotide sequence ID" value="NZ_CAXGIV010000043.1"/>
</dbReference>
<accession>A0AAC9ADV7</accession>
<dbReference type="AlphaFoldDB" id="A0AAC9ADV7"/>
<reference evidence="1 2" key="1">
    <citation type="submission" date="2015-12" db="EMBL/GenBank/DDBJ databases">
        <title>Intraspecies pangenome expansion in the marine bacterium Alteromonas.</title>
        <authorList>
            <person name="Lopez-Perez M."/>
            <person name="Rodriguez-Valera F."/>
        </authorList>
    </citation>
    <scope>NUCLEOTIDE SEQUENCE [LARGE SCALE GENOMIC DNA]</scope>
    <source>
        <strain evidence="1 2">UM8</strain>
    </source>
</reference>